<feature type="domain" description="Xylose isomerase-like TIM barrel" evidence="2">
    <location>
        <begin position="109"/>
        <end position="273"/>
    </location>
</feature>
<dbReference type="PANTHER" id="PTHR12110:SF41">
    <property type="entry name" value="INOSOSE DEHYDRATASE"/>
    <property type="match status" value="1"/>
</dbReference>
<protein>
    <submittedName>
        <fullName evidence="3">Sugar phosphate isomerase/epimerase</fullName>
    </submittedName>
</protein>
<keyword evidence="1" id="KW-0732">Signal</keyword>
<dbReference type="RefSeq" id="WP_078671809.1">
    <property type="nucleotide sequence ID" value="NZ_FUWZ01000004.1"/>
</dbReference>
<name>A0A1T4T858_9BACT</name>
<dbReference type="OrthoDB" id="1117096at2"/>
<dbReference type="Proteomes" id="UP000190367">
    <property type="component" value="Unassembled WGS sequence"/>
</dbReference>
<dbReference type="GO" id="GO:0016853">
    <property type="term" value="F:isomerase activity"/>
    <property type="evidence" value="ECO:0007669"/>
    <property type="project" value="UniProtKB-KW"/>
</dbReference>
<dbReference type="InterPro" id="IPR050312">
    <property type="entry name" value="IolE/XylAMocC-like"/>
</dbReference>
<evidence type="ECO:0000313" key="4">
    <source>
        <dbReference type="Proteomes" id="UP000190367"/>
    </source>
</evidence>
<dbReference type="EMBL" id="FUWZ01000004">
    <property type="protein sequence ID" value="SKA36421.1"/>
    <property type="molecule type" value="Genomic_DNA"/>
</dbReference>
<dbReference type="InterPro" id="IPR006311">
    <property type="entry name" value="TAT_signal"/>
</dbReference>
<dbReference type="PANTHER" id="PTHR12110">
    <property type="entry name" value="HYDROXYPYRUVATE ISOMERASE"/>
    <property type="match status" value="1"/>
</dbReference>
<feature type="signal peptide" evidence="1">
    <location>
        <begin position="1"/>
        <end position="26"/>
    </location>
</feature>
<proteinExistence type="predicted"/>
<dbReference type="Pfam" id="PF01261">
    <property type="entry name" value="AP_endonuc_2"/>
    <property type="match status" value="1"/>
</dbReference>
<evidence type="ECO:0000256" key="1">
    <source>
        <dbReference type="SAM" id="SignalP"/>
    </source>
</evidence>
<sequence>MSSRRNFLLQASLGLAATGLSPLLSAAARPAVPPPAKDRLSVGVAGYTFARFKLDQAIAMMQRANIRHISVKDIHLPLQSSPEQIAAVRSQFRDADINVYAVGVIYMKTRQAVEEAFAYAKKVGVPMIVGVPTPELLDDAEQQVKQHNIRLAIHNHGPEDALYPGPRNAWEHIRHRDARMGLCIDIGHATRAGEDPARAVLAYQERVFDLHLKDVTAASKDGKPTEIGRGVIDFASLVRALDKVRYQGICSIEYEKDMKDPLPGIAESAGYFKGVVNTVKA</sequence>
<keyword evidence="4" id="KW-1185">Reference proteome</keyword>
<accession>A0A1T4T858</accession>
<dbReference type="AlphaFoldDB" id="A0A1T4T858"/>
<organism evidence="3 4">
    <name type="scientific">Chitinophaga eiseniae</name>
    <dbReference type="NCBI Taxonomy" id="634771"/>
    <lineage>
        <taxon>Bacteria</taxon>
        <taxon>Pseudomonadati</taxon>
        <taxon>Bacteroidota</taxon>
        <taxon>Chitinophagia</taxon>
        <taxon>Chitinophagales</taxon>
        <taxon>Chitinophagaceae</taxon>
        <taxon>Chitinophaga</taxon>
    </lineage>
</organism>
<dbReference type="InterPro" id="IPR013022">
    <property type="entry name" value="Xyl_isomerase-like_TIM-brl"/>
</dbReference>
<dbReference type="SUPFAM" id="SSF51658">
    <property type="entry name" value="Xylose isomerase-like"/>
    <property type="match status" value="1"/>
</dbReference>
<evidence type="ECO:0000313" key="3">
    <source>
        <dbReference type="EMBL" id="SKA36421.1"/>
    </source>
</evidence>
<dbReference type="Gene3D" id="3.20.20.150">
    <property type="entry name" value="Divalent-metal-dependent TIM barrel enzymes"/>
    <property type="match status" value="1"/>
</dbReference>
<dbReference type="STRING" id="634771.SAMN04488128_104102"/>
<evidence type="ECO:0000259" key="2">
    <source>
        <dbReference type="Pfam" id="PF01261"/>
    </source>
</evidence>
<dbReference type="PROSITE" id="PS51318">
    <property type="entry name" value="TAT"/>
    <property type="match status" value="1"/>
</dbReference>
<dbReference type="InterPro" id="IPR036237">
    <property type="entry name" value="Xyl_isomerase-like_sf"/>
</dbReference>
<feature type="chain" id="PRO_5013092067" evidence="1">
    <location>
        <begin position="27"/>
        <end position="281"/>
    </location>
</feature>
<keyword evidence="3" id="KW-0413">Isomerase</keyword>
<gene>
    <name evidence="3" type="ORF">SAMN04488128_104102</name>
</gene>
<reference evidence="4" key="1">
    <citation type="submission" date="2017-02" db="EMBL/GenBank/DDBJ databases">
        <authorList>
            <person name="Varghese N."/>
            <person name="Submissions S."/>
        </authorList>
    </citation>
    <scope>NUCLEOTIDE SEQUENCE [LARGE SCALE GENOMIC DNA]</scope>
    <source>
        <strain evidence="4">DSM 22224</strain>
    </source>
</reference>